<reference evidence="2" key="1">
    <citation type="journal article" date="2000" name="J. Bacteriol.">
        <title>Gene rearrangements in the vsa locus of Mycoplasma pulmonis.</title>
        <authorList>
            <person name="Shen X."/>
            <person name="Gumulak J."/>
            <person name="Yu H."/>
            <person name="French C.T."/>
            <person name="Zou N."/>
            <person name="Dybvig K."/>
        </authorList>
    </citation>
    <scope>NUCLEOTIDE SEQUENCE</scope>
    <source>
        <strain evidence="2">X1048</strain>
    </source>
</reference>
<dbReference type="EMBL" id="AF198036">
    <property type="protein sequence ID" value="AAF70132.1"/>
    <property type="molecule type" value="Genomic_DNA"/>
</dbReference>
<feature type="signal peptide" evidence="1">
    <location>
        <begin position="1"/>
        <end position="19"/>
    </location>
</feature>
<evidence type="ECO:0000256" key="1">
    <source>
        <dbReference type="SAM" id="SignalP"/>
    </source>
</evidence>
<keyword evidence="1" id="KW-0732">Signal</keyword>
<name>Q9L8P7_MYCPL</name>
<protein>
    <submittedName>
        <fullName evidence="2">Hypothetical membrane protein P93</fullName>
    </submittedName>
</protein>
<feature type="chain" id="PRO_5004328853" evidence="1">
    <location>
        <begin position="20"/>
        <end position="806"/>
    </location>
</feature>
<evidence type="ECO:0000313" key="2">
    <source>
        <dbReference type="EMBL" id="AAF70132.1"/>
    </source>
</evidence>
<sequence length="806" mass="93311">MNKKILLISSAILTTSVVAAVAIPITLLKLNSTNVENKIDLKIENKKIDTSFDNKAKFTLVLRSKQLNLYANNKFEIALVNSQNPNEIHKKIFSLTEFNNDKNEVKSKIEFTNLIDNQEYKIKKISFVKEKENQNDLPKFIYENLGIESNDKNYFAKFKTKKVDFQLTKINFLRNGKEIKDNQFSESDSISIELSYNKATNSTLKKKAKITFSYEILENGNKVKKEIETISENAINSNTQELIFKIQPNTLRKNTNYKIEKIEYQVNENNWENIKIDEKLISKNFSIISDFNAKNLDFKYLKNESNINKLVVESNLENNNNLFNNKNITIKYFDVSNENKILETNNVEIIKSSEGSKKIRFEINDPKLNTSYKIKQIILNSKNDLESPKLKQEFEINKVIKLANEESQIKINVLEFSNKSYLNEKVKLSFKIENEKFNLKDQNNKSYFKAILKNVNNNLVISEKTSLNEDNIIEFEFSNLSEGNYALESIVISNENKINTLTNGNINEFNKLVFGQNLIKEKIIKITKPVQLNTQQQENWKYVSEVLKKVVENGRDSFKEFSLHKKTEIPSPISFYDLSQTKKEDLVDILSFTLSKDASGAYKMVAEKIKTLFNDNLLEFDIVFSLLDDFNGYIAQNTITFGLKGHQEKQKIILKNIILNDLIVGQENIKNTLDNNDLNFNEEQKNQWMQLRKNKKTKFDVQPITIVDLENKKLDSNELRDKIRKFSLVVEALRRSSSASTIGNRLSKLGGLSKLNVAYKFRKEVSQGSVKFINKVIITPKSSLNNQNEKIEFDIELLVLNKITNF</sequence>
<accession>Q9L8P7</accession>
<dbReference type="AlphaFoldDB" id="Q9L8P7"/>
<organism evidence="2">
    <name type="scientific">Mycoplasmopsis pulmonis</name>
    <name type="common">Mycoplasma pulmonis</name>
    <dbReference type="NCBI Taxonomy" id="2107"/>
    <lineage>
        <taxon>Bacteria</taxon>
        <taxon>Bacillati</taxon>
        <taxon>Mycoplasmatota</taxon>
        <taxon>Mycoplasmoidales</taxon>
        <taxon>Metamycoplasmataceae</taxon>
        <taxon>Mycoplasmopsis</taxon>
    </lineage>
</organism>
<proteinExistence type="predicted"/>